<dbReference type="GO" id="GO:0006397">
    <property type="term" value="P:mRNA processing"/>
    <property type="evidence" value="ECO:0007669"/>
    <property type="project" value="UniProtKB-UniRule"/>
</dbReference>
<evidence type="ECO:0000259" key="14">
    <source>
        <dbReference type="Pfam" id="PF10443"/>
    </source>
</evidence>
<dbReference type="AlphaFoldDB" id="A0A0D2BGZ6"/>
<feature type="domain" description="Mitochondrial escape protein 2 C-terminal" evidence="14">
    <location>
        <begin position="415"/>
        <end position="841"/>
    </location>
</feature>
<feature type="domain" description="RRM" evidence="13">
    <location>
        <begin position="250"/>
        <end position="305"/>
    </location>
</feature>
<evidence type="ECO:0000256" key="7">
    <source>
        <dbReference type="ARBA" id="ARBA00023128"/>
    </source>
</evidence>
<evidence type="ECO:0000256" key="4">
    <source>
        <dbReference type="ARBA" id="ARBA00022692"/>
    </source>
</evidence>
<sequence length="884" mass="99344">MDSQLLLPSLRQEILTQVKGGARAREEDFSDAHDAPKVTGIVSTCRCAARAFQRNVDNQNREVLLGGSRPRPTRPVIPSGKRKESSEVGDNDSGHIETKPNEGILFFDNVFPLKLQWLTRIPFLNPDAFLAESLRRVNHPDLALADPSSIIKRALPESLPIKVTKVLPRLREGGAFVKFAHEEGITVTELENTLKEYLKEKPIKPWFNPFRQVRAFLVRGKPWIEDLYRVPSSRVKVEFLPTSPETSAAELTQETLYSLFRRYGKLAEIIPEPFDSKVLPRYAYIDYTRVRFATMAKNCMHGYVVSAAGGGGKAGTLLKLSYEPRIKANWVWSWITSHPRIVLPLVVALLTAASVAVFDPIRTFFIRMHITHGLHLEDQPLYRWAKSWVSRGYDYIRLRKQADNNDNLKIVWEDRQGAITQLQTWMIETADTFIVVQGPRGAGKKELVVDQALKGRPNKLIIDCKKIQEARGDSATIAAAAAEVGYRPVFSWMNSISSMIDLAAMGTIGTKTGFSETLDTQLAKIWGNTTTALKKIALSHRNKKDEKEAQMPDDEWLEAHPEYRPVVVIDNFLHKNNEGSASIVYDKLGEWAATLTTQNIAHVVFLTTDVSFTKSLSKALPDRVFRQITLSDCTPEVAKKLVLQHLKTGEDDTAGAEGEEKMSPAQMQNNIDELDSVIQVLGGRLTDLEFLARRIKTGETPGKAVRQIIEQSASEILKMYLLDVDSASRSWTPQQAWLLIKRLASDEVLRYNELLLDPLFANGEPVLQALEQAELITITSTNGRPHSIKPGRPVYQSAFEYLTDDEVLKARLDLAILSQLISSETKNVEKYENELRILGELPGTPSEIKPRTQYCLAKVMGSQMKISQYETESGKLKKVLSSKF</sequence>
<evidence type="ECO:0000256" key="8">
    <source>
        <dbReference type="ARBA" id="ARBA00023136"/>
    </source>
</evidence>
<evidence type="ECO:0000313" key="16">
    <source>
        <dbReference type="Proteomes" id="UP000053328"/>
    </source>
</evidence>
<keyword evidence="11" id="KW-0175">Coiled coil</keyword>
<dbReference type="Pfam" id="PF00076">
    <property type="entry name" value="RRM_1"/>
    <property type="match status" value="1"/>
</dbReference>
<evidence type="ECO:0000259" key="13">
    <source>
        <dbReference type="Pfam" id="PF00076"/>
    </source>
</evidence>
<dbReference type="CDD" id="cd12433">
    <property type="entry name" value="RRM_Yme2p_like"/>
    <property type="match status" value="1"/>
</dbReference>
<evidence type="ECO:0000313" key="15">
    <source>
        <dbReference type="EMBL" id="KIW18273.1"/>
    </source>
</evidence>
<evidence type="ECO:0000256" key="6">
    <source>
        <dbReference type="ARBA" id="ARBA00022989"/>
    </source>
</evidence>
<dbReference type="InterPro" id="IPR034260">
    <property type="entry name" value="Yme2_RRM"/>
</dbReference>
<evidence type="ECO:0000256" key="2">
    <source>
        <dbReference type="ARBA" id="ARBA00010320"/>
    </source>
</evidence>
<organism evidence="15 16">
    <name type="scientific">Exophiala spinifera</name>
    <dbReference type="NCBI Taxonomy" id="91928"/>
    <lineage>
        <taxon>Eukaryota</taxon>
        <taxon>Fungi</taxon>
        <taxon>Dikarya</taxon>
        <taxon>Ascomycota</taxon>
        <taxon>Pezizomycotina</taxon>
        <taxon>Eurotiomycetes</taxon>
        <taxon>Chaetothyriomycetidae</taxon>
        <taxon>Chaetothyriales</taxon>
        <taxon>Herpotrichiellaceae</taxon>
        <taxon>Exophiala</taxon>
    </lineage>
</organism>
<dbReference type="STRING" id="91928.A0A0D2BGZ6"/>
<feature type="coiled-coil region" evidence="11">
    <location>
        <begin position="814"/>
        <end position="841"/>
    </location>
</feature>
<feature type="compositionally biased region" description="Basic and acidic residues" evidence="12">
    <location>
        <begin position="81"/>
        <end position="96"/>
    </location>
</feature>
<dbReference type="VEuPathDB" id="FungiDB:PV08_02561"/>
<keyword evidence="4" id="KW-0812">Transmembrane</keyword>
<dbReference type="InterPro" id="IPR018850">
    <property type="entry name" value="Mt_escape_2_C"/>
</dbReference>
<dbReference type="InterPro" id="IPR039627">
    <property type="entry name" value="Yme2_C"/>
</dbReference>
<evidence type="ECO:0000256" key="10">
    <source>
        <dbReference type="RuleBase" id="RU367108"/>
    </source>
</evidence>
<dbReference type="EMBL" id="KN847493">
    <property type="protein sequence ID" value="KIW18273.1"/>
    <property type="molecule type" value="Genomic_DNA"/>
</dbReference>
<evidence type="ECO:0000256" key="11">
    <source>
        <dbReference type="SAM" id="Coils"/>
    </source>
</evidence>
<comment type="function">
    <text evidence="9 10">Plays a role in maintaining the mitochondrial genome and in controlling the mtDNA escape. Involved in the regulation of mtDNA nucleotide structure and number. May have a dispensable role in early maturation of pre-rRNA.</text>
</comment>
<dbReference type="Pfam" id="PF10443">
    <property type="entry name" value="RNA12"/>
    <property type="match status" value="1"/>
</dbReference>
<accession>A0A0D2BGZ6</accession>
<evidence type="ECO:0000256" key="5">
    <source>
        <dbReference type="ARBA" id="ARBA00022792"/>
    </source>
</evidence>
<dbReference type="RefSeq" id="XP_016238489.1">
    <property type="nucleotide sequence ID" value="XM_016376919.1"/>
</dbReference>
<evidence type="ECO:0000256" key="9">
    <source>
        <dbReference type="ARBA" id="ARBA00025276"/>
    </source>
</evidence>
<dbReference type="PANTHER" id="PTHR32198">
    <property type="entry name" value="MITOCHONDRIAL ESCAPE PROTEIN 2"/>
    <property type="match status" value="1"/>
</dbReference>
<dbReference type="InterPro" id="IPR035979">
    <property type="entry name" value="RBD_domain_sf"/>
</dbReference>
<comment type="similarity">
    <text evidence="2 10">Belongs to the YME2 family.</text>
</comment>
<dbReference type="SUPFAM" id="SSF54928">
    <property type="entry name" value="RNA-binding domain, RBD"/>
    <property type="match status" value="1"/>
</dbReference>
<keyword evidence="7 10" id="KW-0496">Mitochondrion</keyword>
<keyword evidence="6" id="KW-1133">Transmembrane helix</keyword>
<comment type="subcellular location">
    <subcellularLocation>
        <location evidence="1 10">Mitochondrion inner membrane</location>
        <topology evidence="1 10">Single-pass membrane protein</topology>
    </subcellularLocation>
</comment>
<dbReference type="Proteomes" id="UP000053328">
    <property type="component" value="Unassembled WGS sequence"/>
</dbReference>
<gene>
    <name evidence="15" type="ORF">PV08_02561</name>
</gene>
<evidence type="ECO:0000256" key="12">
    <source>
        <dbReference type="SAM" id="MobiDB-lite"/>
    </source>
</evidence>
<dbReference type="GeneID" id="27329644"/>
<keyword evidence="5 10" id="KW-0999">Mitochondrion inner membrane</keyword>
<dbReference type="OrthoDB" id="10267654at2759"/>
<keyword evidence="8" id="KW-0472">Membrane</keyword>
<evidence type="ECO:0000256" key="3">
    <source>
        <dbReference type="ARBA" id="ARBA00020222"/>
    </source>
</evidence>
<evidence type="ECO:0000256" key="1">
    <source>
        <dbReference type="ARBA" id="ARBA00004434"/>
    </source>
</evidence>
<dbReference type="InterPro" id="IPR000504">
    <property type="entry name" value="RRM_dom"/>
</dbReference>
<feature type="region of interest" description="Disordered" evidence="12">
    <location>
        <begin position="61"/>
        <end position="96"/>
    </location>
</feature>
<reference evidence="15 16" key="1">
    <citation type="submission" date="2015-01" db="EMBL/GenBank/DDBJ databases">
        <title>The Genome Sequence of Exophiala spinifera CBS89968.</title>
        <authorList>
            <consortium name="The Broad Institute Genomics Platform"/>
            <person name="Cuomo C."/>
            <person name="de Hoog S."/>
            <person name="Gorbushina A."/>
            <person name="Stielow B."/>
            <person name="Teixiera M."/>
            <person name="Abouelleil A."/>
            <person name="Chapman S.B."/>
            <person name="Priest M."/>
            <person name="Young S.K."/>
            <person name="Wortman J."/>
            <person name="Nusbaum C."/>
            <person name="Birren B."/>
        </authorList>
    </citation>
    <scope>NUCLEOTIDE SEQUENCE [LARGE SCALE GENOMIC DNA]</scope>
    <source>
        <strain evidence="15 16">CBS 89968</strain>
    </source>
</reference>
<dbReference type="HOGENOM" id="CLU_007861_0_0_1"/>
<proteinExistence type="inferred from homology"/>
<protein>
    <recommendedName>
        <fullName evidence="3 10">Mitochondrial escape protein 2</fullName>
    </recommendedName>
</protein>
<keyword evidence="16" id="KW-1185">Reference proteome</keyword>
<dbReference type="PANTHER" id="PTHR32198:SF2">
    <property type="entry name" value="MITOCHONDRIAL ESCAPE PROTEIN 2"/>
    <property type="match status" value="1"/>
</dbReference>
<dbReference type="GO" id="GO:0005743">
    <property type="term" value="C:mitochondrial inner membrane"/>
    <property type="evidence" value="ECO:0007669"/>
    <property type="project" value="UniProtKB-SubCell"/>
</dbReference>
<dbReference type="GO" id="GO:0003723">
    <property type="term" value="F:RNA binding"/>
    <property type="evidence" value="ECO:0007669"/>
    <property type="project" value="UniProtKB-UniRule"/>
</dbReference>
<name>A0A0D2BGZ6_9EURO</name>
<keyword evidence="10" id="KW-0694">RNA-binding</keyword>
<keyword evidence="10" id="KW-0507">mRNA processing</keyword>